<dbReference type="AlphaFoldDB" id="A0A150ME31"/>
<comment type="caution">
    <text evidence="2">The sequence shown here is derived from an EMBL/GenBank/DDBJ whole genome shotgun (WGS) entry which is preliminary data.</text>
</comment>
<evidence type="ECO:0000313" key="3">
    <source>
        <dbReference type="Proteomes" id="UP000075324"/>
    </source>
</evidence>
<dbReference type="Proteomes" id="UP000075324">
    <property type="component" value="Unassembled WGS sequence"/>
</dbReference>
<dbReference type="PATRIC" id="fig|153151.4.peg.2035"/>
<protein>
    <submittedName>
        <fullName evidence="2">Uncharacterized protein</fullName>
    </submittedName>
</protein>
<reference evidence="2 3" key="1">
    <citation type="submission" date="2016-01" db="EMBL/GenBank/DDBJ databases">
        <title>Draft Genome Sequences of Seven Thermophilic Sporeformers Isolated from Foods.</title>
        <authorList>
            <person name="Berendsen E.M."/>
            <person name="Wells-Bennik M.H."/>
            <person name="Krawcyk A.O."/>
            <person name="De Jong A."/>
            <person name="Holsappel S."/>
            <person name="Eijlander R.T."/>
            <person name="Kuipers O.P."/>
        </authorList>
    </citation>
    <scope>NUCLEOTIDE SEQUENCE [LARGE SCALE GENOMIC DNA]</scope>
    <source>
        <strain evidence="2 3">B4110</strain>
    </source>
</reference>
<evidence type="ECO:0000313" key="2">
    <source>
        <dbReference type="EMBL" id="KYD22827.1"/>
    </source>
</evidence>
<dbReference type="EMBL" id="LQYW01000174">
    <property type="protein sequence ID" value="KYD22827.1"/>
    <property type="molecule type" value="Genomic_DNA"/>
</dbReference>
<sequence>MEKVIDIKEFKIISRQFRRFAGDLLNAEDPYEATRLAKRFISYIDNEPIISDFIKKAHTKDYDFEKIIRETSDFQKFEIPLDINEEISFIYQLLKYITTHFERYDTVTRGYAFYRGATISDSIRNFNKEVVKLLVNHITDYLEGKAIELGIDEKPNAKVLIQGNVGQLNFTETGDIEAHQTNNHNENQELLSILKDLIRRLKDAEINNTEDKEDAIDFVQEVANELESGNTPKPSVIRRARESLNKIRTVVDDTTFLATQIDKVIQFLSNING</sequence>
<feature type="coiled-coil region" evidence="1">
    <location>
        <begin position="187"/>
        <end position="214"/>
    </location>
</feature>
<gene>
    <name evidence="2" type="ORF">B4110_3850</name>
</gene>
<evidence type="ECO:0000256" key="1">
    <source>
        <dbReference type="SAM" id="Coils"/>
    </source>
</evidence>
<organism evidence="2 3">
    <name type="scientific">Parageobacillus toebii</name>
    <dbReference type="NCBI Taxonomy" id="153151"/>
    <lineage>
        <taxon>Bacteria</taxon>
        <taxon>Bacillati</taxon>
        <taxon>Bacillota</taxon>
        <taxon>Bacilli</taxon>
        <taxon>Bacillales</taxon>
        <taxon>Anoxybacillaceae</taxon>
        <taxon>Parageobacillus</taxon>
    </lineage>
</organism>
<accession>A0A150ME31</accession>
<keyword evidence="1" id="KW-0175">Coiled coil</keyword>
<dbReference type="RefSeq" id="WP_062679198.1">
    <property type="nucleotide sequence ID" value="NZ_LQYW01000174.1"/>
</dbReference>
<proteinExistence type="predicted"/>
<name>A0A150ME31_9BACL</name>